<keyword evidence="1" id="KW-0812">Transmembrane</keyword>
<keyword evidence="1" id="KW-1133">Transmembrane helix</keyword>
<evidence type="ECO:0000313" key="3">
    <source>
        <dbReference type="Proteomes" id="UP000836841"/>
    </source>
</evidence>
<accession>A0AAU9SPF7</accession>
<dbReference type="AlphaFoldDB" id="A0AAU9SPF7"/>
<dbReference type="Proteomes" id="UP000836841">
    <property type="component" value="Chromosome 5"/>
</dbReference>
<proteinExistence type="predicted"/>
<dbReference type="EMBL" id="OU466861">
    <property type="protein sequence ID" value="CAH2067997.1"/>
    <property type="molecule type" value="Genomic_DNA"/>
</dbReference>
<sequence length="51" mass="5705">MILTRRYKRVGLFGAAFFIVNIFSLLSINCISGAHDHQLTRKESVLGSEPP</sequence>
<keyword evidence="3" id="KW-1185">Reference proteome</keyword>
<feature type="transmembrane region" description="Helical" evidence="1">
    <location>
        <begin position="12"/>
        <end position="34"/>
    </location>
</feature>
<feature type="non-terminal residue" evidence="2">
    <location>
        <position position="51"/>
    </location>
</feature>
<evidence type="ECO:0000313" key="2">
    <source>
        <dbReference type="EMBL" id="CAH2067997.1"/>
    </source>
</evidence>
<protein>
    <submittedName>
        <fullName evidence="2">Uncharacterized protein</fullName>
    </submittedName>
</protein>
<keyword evidence="1" id="KW-0472">Membrane</keyword>
<gene>
    <name evidence="2" type="ORF">TAV2_LOCUS17554</name>
</gene>
<organism evidence="2 3">
    <name type="scientific">Thlaspi arvense</name>
    <name type="common">Field penny-cress</name>
    <dbReference type="NCBI Taxonomy" id="13288"/>
    <lineage>
        <taxon>Eukaryota</taxon>
        <taxon>Viridiplantae</taxon>
        <taxon>Streptophyta</taxon>
        <taxon>Embryophyta</taxon>
        <taxon>Tracheophyta</taxon>
        <taxon>Spermatophyta</taxon>
        <taxon>Magnoliopsida</taxon>
        <taxon>eudicotyledons</taxon>
        <taxon>Gunneridae</taxon>
        <taxon>Pentapetalae</taxon>
        <taxon>rosids</taxon>
        <taxon>malvids</taxon>
        <taxon>Brassicales</taxon>
        <taxon>Brassicaceae</taxon>
        <taxon>Thlaspideae</taxon>
        <taxon>Thlaspi</taxon>
    </lineage>
</organism>
<evidence type="ECO:0000256" key="1">
    <source>
        <dbReference type="SAM" id="Phobius"/>
    </source>
</evidence>
<name>A0AAU9SPF7_THLAR</name>
<reference evidence="2 3" key="1">
    <citation type="submission" date="2022-03" db="EMBL/GenBank/DDBJ databases">
        <authorList>
            <person name="Nunn A."/>
            <person name="Chopra R."/>
            <person name="Nunn A."/>
            <person name="Contreras Garrido A."/>
        </authorList>
    </citation>
    <scope>NUCLEOTIDE SEQUENCE [LARGE SCALE GENOMIC DNA]</scope>
</reference>